<dbReference type="InterPro" id="IPR001559">
    <property type="entry name" value="Phosphotriesterase"/>
</dbReference>
<comment type="cofactor">
    <cofactor evidence="1">
        <name>a divalent metal cation</name>
        <dbReference type="ChEBI" id="CHEBI:60240"/>
    </cofactor>
</comment>
<dbReference type="RefSeq" id="XP_014662578.1">
    <property type="nucleotide sequence ID" value="XM_014807092.1"/>
</dbReference>
<evidence type="ECO:0000256" key="5">
    <source>
        <dbReference type="ARBA" id="ARBA00029607"/>
    </source>
</evidence>
<comment type="caution">
    <text evidence="6">Lacks conserved residue(s) required for the propagation of feature annotation.</text>
</comment>
<organism evidence="7 9">
    <name type="scientific">Priapulus caudatus</name>
    <name type="common">Priapulid worm</name>
    <dbReference type="NCBI Taxonomy" id="37621"/>
    <lineage>
        <taxon>Eukaryota</taxon>
        <taxon>Metazoa</taxon>
        <taxon>Ecdysozoa</taxon>
        <taxon>Scalidophora</taxon>
        <taxon>Priapulida</taxon>
        <taxon>Priapulimorpha</taxon>
        <taxon>Priapulimorphida</taxon>
        <taxon>Priapulidae</taxon>
        <taxon>Priapulus</taxon>
    </lineage>
</organism>
<dbReference type="Pfam" id="PF02126">
    <property type="entry name" value="PTE"/>
    <property type="match status" value="1"/>
</dbReference>
<dbReference type="InterPro" id="IPR032466">
    <property type="entry name" value="Metal_Hydrolase"/>
</dbReference>
<dbReference type="CDD" id="cd00530">
    <property type="entry name" value="PTE"/>
    <property type="match status" value="1"/>
</dbReference>
<dbReference type="PANTHER" id="PTHR10819">
    <property type="entry name" value="PHOSPHOTRIESTERASE-RELATED"/>
    <property type="match status" value="1"/>
</dbReference>
<evidence type="ECO:0000313" key="7">
    <source>
        <dbReference type="Proteomes" id="UP000695022"/>
    </source>
</evidence>
<evidence type="ECO:0000256" key="1">
    <source>
        <dbReference type="ARBA" id="ARBA00001968"/>
    </source>
</evidence>
<evidence type="ECO:0000313" key="8">
    <source>
        <dbReference type="RefSeq" id="XP_014662578.1"/>
    </source>
</evidence>
<dbReference type="PROSITE" id="PS01322">
    <property type="entry name" value="PHOSPHOTRIESTERASE_1"/>
    <property type="match status" value="1"/>
</dbReference>
<keyword evidence="7" id="KW-1185">Reference proteome</keyword>
<evidence type="ECO:0000256" key="3">
    <source>
        <dbReference type="ARBA" id="ARBA00022723"/>
    </source>
</evidence>
<evidence type="ECO:0000256" key="4">
    <source>
        <dbReference type="ARBA" id="ARBA00022801"/>
    </source>
</evidence>
<dbReference type="PANTHER" id="PTHR10819:SF3">
    <property type="entry name" value="PHOSPHOTRIESTERASE-RELATED PROTEIN"/>
    <property type="match status" value="1"/>
</dbReference>
<dbReference type="PROSITE" id="PS51347">
    <property type="entry name" value="PHOSPHOTRIESTERASE_2"/>
    <property type="match status" value="1"/>
</dbReference>
<keyword evidence="4" id="KW-0378">Hydrolase</keyword>
<dbReference type="Proteomes" id="UP000695022">
    <property type="component" value="Unplaced"/>
</dbReference>
<evidence type="ECO:0000256" key="2">
    <source>
        <dbReference type="ARBA" id="ARBA00020475"/>
    </source>
</evidence>
<dbReference type="RefSeq" id="XP_014662579.1">
    <property type="nucleotide sequence ID" value="XM_014807093.1"/>
</dbReference>
<protein>
    <recommendedName>
        <fullName evidence="2">Phosphotriesterase-related protein</fullName>
    </recommendedName>
    <alternativeName>
        <fullName evidence="5">Parathion hydrolase-related protein</fullName>
    </alternativeName>
</protein>
<reference evidence="8 9" key="1">
    <citation type="submission" date="2025-05" db="UniProtKB">
        <authorList>
            <consortium name="RefSeq"/>
        </authorList>
    </citation>
    <scope>IDENTIFICATION</scope>
</reference>
<name>A0ABM1DRK8_PRICU</name>
<evidence type="ECO:0000313" key="9">
    <source>
        <dbReference type="RefSeq" id="XP_014662579.1"/>
    </source>
</evidence>
<keyword evidence="3" id="KW-0479">Metal-binding</keyword>
<evidence type="ECO:0000256" key="6">
    <source>
        <dbReference type="PROSITE-ProRule" id="PRU00679"/>
    </source>
</evidence>
<dbReference type="InterPro" id="IPR017947">
    <property type="entry name" value="AryldialkylPase_Zn-BS"/>
</dbReference>
<accession>A0ABM1DRK8</accession>
<dbReference type="SUPFAM" id="SSF51556">
    <property type="entry name" value="Metallo-dependent hydrolases"/>
    <property type="match status" value="1"/>
</dbReference>
<sequence length="354" mass="39659">MDTIRKGKVQTVCGSVEPDSMGTTLTHEHLLIDCGVLYVPATSKTGPPIHDYSDAPFDLRHVGWIQRYPYSHKGNLHLTEFDVCVEELEYFKSAGGSTIVDNTTHGLGRDVERLQQLSTQTGVNIVAGAGFYVGPSHPLDMSTRTEEQLIDTIIHEVVDGCDGTKVKCGLIGEIGCSWPLTGNEKKVLRAAAQAQERLGCAVNIHPGRDEKAPAEIVRILQEAGCDISKTTMSHLDRTLMDFETCLEFAALGSYCEWDLFGVETSYYQQDKQKDMPSDAVRMRFLERMIAEGYEDRLLISHDIHTKYRLMKYGGHGYSHILVDIVPRMLLRGVTQATIDKILVDNPRRWLTFIR</sequence>
<comment type="similarity">
    <text evidence="6">Belongs to the metallo-dependent hydrolases superfamily. Phosphotriesterase family.</text>
</comment>
<dbReference type="GeneID" id="106805486"/>
<gene>
    <name evidence="8 9" type="primary">LOC106805486</name>
</gene>
<proteinExistence type="inferred from homology"/>
<dbReference type="Gene3D" id="3.20.20.140">
    <property type="entry name" value="Metal-dependent hydrolases"/>
    <property type="match status" value="1"/>
</dbReference>